<dbReference type="Gene3D" id="3.30.70.1060">
    <property type="entry name" value="Dimeric alpha+beta barrel"/>
    <property type="match status" value="1"/>
</dbReference>
<evidence type="ECO:0000256" key="1">
    <source>
        <dbReference type="ARBA" id="ARBA00007689"/>
    </source>
</evidence>
<name>A0A840QHX8_9PSEU</name>
<comment type="caution">
    <text evidence="3">The sequence shown here is derived from an EMBL/GenBank/DDBJ whole genome shotgun (WGS) entry which is preliminary data.</text>
</comment>
<dbReference type="InterPro" id="IPR011008">
    <property type="entry name" value="Dimeric_a/b-barrel"/>
</dbReference>
<sequence length="108" mass="12044">MSFFLVHYSHPDEQGWAQHLEPHLDWLLDRLQDGSLVASGPTVGTDVRSALLLVKAPDRDAAQAIIDTDPFMIEGQVADLWISEWDPYFGVFHNESSQAAVPMAQIGR</sequence>
<keyword evidence="4" id="KW-1185">Reference proteome</keyword>
<feature type="domain" description="YCII-related" evidence="2">
    <location>
        <begin position="1"/>
        <end position="85"/>
    </location>
</feature>
<dbReference type="EMBL" id="JACHIW010000003">
    <property type="protein sequence ID" value="MBB5159841.1"/>
    <property type="molecule type" value="Genomic_DNA"/>
</dbReference>
<evidence type="ECO:0000313" key="4">
    <source>
        <dbReference type="Proteomes" id="UP000584374"/>
    </source>
</evidence>
<proteinExistence type="inferred from homology"/>
<evidence type="ECO:0000313" key="3">
    <source>
        <dbReference type="EMBL" id="MBB5159841.1"/>
    </source>
</evidence>
<comment type="similarity">
    <text evidence="1">Belongs to the YciI family.</text>
</comment>
<protein>
    <recommendedName>
        <fullName evidence="2">YCII-related domain-containing protein</fullName>
    </recommendedName>
</protein>
<accession>A0A840QHX8</accession>
<dbReference type="Pfam" id="PF03795">
    <property type="entry name" value="YCII"/>
    <property type="match status" value="1"/>
</dbReference>
<organism evidence="3 4">
    <name type="scientific">Saccharopolyspora phatthalungensis</name>
    <dbReference type="NCBI Taxonomy" id="664693"/>
    <lineage>
        <taxon>Bacteria</taxon>
        <taxon>Bacillati</taxon>
        <taxon>Actinomycetota</taxon>
        <taxon>Actinomycetes</taxon>
        <taxon>Pseudonocardiales</taxon>
        <taxon>Pseudonocardiaceae</taxon>
        <taxon>Saccharopolyspora</taxon>
    </lineage>
</organism>
<dbReference type="AlphaFoldDB" id="A0A840QHX8"/>
<gene>
    <name evidence="3" type="ORF">BJ970_007441</name>
</gene>
<reference evidence="3 4" key="1">
    <citation type="submission" date="2020-08" db="EMBL/GenBank/DDBJ databases">
        <title>Sequencing the genomes of 1000 actinobacteria strains.</title>
        <authorList>
            <person name="Klenk H.-P."/>
        </authorList>
    </citation>
    <scope>NUCLEOTIDE SEQUENCE [LARGE SCALE GENOMIC DNA]</scope>
    <source>
        <strain evidence="3 4">DSM 45584</strain>
    </source>
</reference>
<evidence type="ECO:0000259" key="2">
    <source>
        <dbReference type="Pfam" id="PF03795"/>
    </source>
</evidence>
<dbReference type="Proteomes" id="UP000584374">
    <property type="component" value="Unassembled WGS sequence"/>
</dbReference>
<dbReference type="SUPFAM" id="SSF54909">
    <property type="entry name" value="Dimeric alpha+beta barrel"/>
    <property type="match status" value="1"/>
</dbReference>
<dbReference type="InterPro" id="IPR005545">
    <property type="entry name" value="YCII"/>
</dbReference>
<dbReference type="RefSeq" id="WP_184732850.1">
    <property type="nucleotide sequence ID" value="NZ_JACHIW010000003.1"/>
</dbReference>